<dbReference type="Proteomes" id="UP000189761">
    <property type="component" value="Unassembled WGS sequence"/>
</dbReference>
<reference evidence="4 5" key="1">
    <citation type="submission" date="2017-01" db="EMBL/GenBank/DDBJ databases">
        <title>Draft genome sequence of Bacillus oleronius.</title>
        <authorList>
            <person name="Allam M."/>
        </authorList>
    </citation>
    <scope>NUCLEOTIDE SEQUENCE [LARGE SCALE GENOMIC DNA]</scope>
    <source>
        <strain evidence="4 5">DSM 9356</strain>
    </source>
</reference>
<evidence type="ECO:0000313" key="5">
    <source>
        <dbReference type="Proteomes" id="UP000189761"/>
    </source>
</evidence>
<evidence type="ECO:0000313" key="4">
    <source>
        <dbReference type="EMBL" id="OOP66761.1"/>
    </source>
</evidence>
<evidence type="ECO:0000256" key="3">
    <source>
        <dbReference type="SAM" id="Phobius"/>
    </source>
</evidence>
<feature type="compositionally biased region" description="Polar residues" evidence="2">
    <location>
        <begin position="448"/>
        <end position="459"/>
    </location>
</feature>
<name>A0A8E2I4W7_9BACI</name>
<comment type="caution">
    <text evidence="4">The sequence shown here is derived from an EMBL/GenBank/DDBJ whole genome shotgun (WGS) entry which is preliminary data.</text>
</comment>
<organism evidence="4 5">
    <name type="scientific">Heyndrickxia oleronia</name>
    <dbReference type="NCBI Taxonomy" id="38875"/>
    <lineage>
        <taxon>Bacteria</taxon>
        <taxon>Bacillati</taxon>
        <taxon>Bacillota</taxon>
        <taxon>Bacilli</taxon>
        <taxon>Bacillales</taxon>
        <taxon>Bacillaceae</taxon>
        <taxon>Heyndrickxia</taxon>
    </lineage>
</organism>
<keyword evidence="3" id="KW-0812">Transmembrane</keyword>
<gene>
    <name evidence="4" type="ORF">BWZ43_19270</name>
</gene>
<dbReference type="PANTHER" id="PTHR37612:SF20">
    <property type="entry name" value="PER-HEXAMER REPEAT PROTEIN 5-RELATED"/>
    <property type="match status" value="1"/>
</dbReference>
<feature type="transmembrane region" description="Helical" evidence="3">
    <location>
        <begin position="56"/>
        <end position="73"/>
    </location>
</feature>
<keyword evidence="3" id="KW-0472">Membrane</keyword>
<sequence>MNEKKQLFSLLKDVERQLWYVHIISFIQFYLLGIGIFSFLLFLFARWIVIPYPERYLIGGCLCIFVVVCIFFIKFRPRKKQAANIYDEFIAEDRVKTALSFIAEDGEIYQLQRKDAIRLMKEKRNKILKRKKKWLHPQIILCVVVCLGGMILSIVFPNEKMELADKKEKETELVKKTEKKIDQLKKKEKNKTVKKELEKMKQEVKKENKAEEALKKLAKELNQLELKQLKAKEQQQQLNQLRNELNGANLKQLANAIDKKEMKKITEQLEKLKNNWDQLTEQQKQALAKLTNQNELTIEQLAQLEKQLKMAIQLAAQLNDANLSQETIKNIALSLQQDMMKNGILSNEQIALSSNDPLNQMDSDNLVNEDNNGSSDGQSQGRGQGQGQGRGQGQGQGNGQGQGGVGTGQGNGTGLGAGKGQGSRDFLTIPENISGKKNIENDFGRLGQGNSKEQFSGNSPILKGSVRSYEEVFREYEKSFRNSTERVQLPKELESIVKQYFSELDPD</sequence>
<keyword evidence="1" id="KW-0175">Coiled coil</keyword>
<dbReference type="InterPro" id="IPR052258">
    <property type="entry name" value="Diverse_Func_Domain-Protein"/>
</dbReference>
<feature type="coiled-coil region" evidence="1">
    <location>
        <begin position="160"/>
        <end position="321"/>
    </location>
</feature>
<feature type="compositionally biased region" description="Polar residues" evidence="2">
    <location>
        <begin position="354"/>
        <end position="376"/>
    </location>
</feature>
<dbReference type="EMBL" id="MTLA01000266">
    <property type="protein sequence ID" value="OOP66761.1"/>
    <property type="molecule type" value="Genomic_DNA"/>
</dbReference>
<keyword evidence="5" id="KW-1185">Reference proteome</keyword>
<feature type="compositionally biased region" description="Gly residues" evidence="2">
    <location>
        <begin position="380"/>
        <end position="421"/>
    </location>
</feature>
<accession>A0A8E2I4W7</accession>
<feature type="transmembrane region" description="Helical" evidence="3">
    <location>
        <begin position="134"/>
        <end position="156"/>
    </location>
</feature>
<protein>
    <submittedName>
        <fullName evidence="4">Uncharacterized protein</fullName>
    </submittedName>
</protein>
<dbReference type="PANTHER" id="PTHR37612">
    <property type="entry name" value="FIBROIN HEAVY CHAIN FIB-H LIKE PROTEIN"/>
    <property type="match status" value="1"/>
</dbReference>
<dbReference type="RefSeq" id="WP_078110967.1">
    <property type="nucleotide sequence ID" value="NZ_CP065424.1"/>
</dbReference>
<dbReference type="AlphaFoldDB" id="A0A8E2I4W7"/>
<keyword evidence="3" id="KW-1133">Transmembrane helix</keyword>
<feature type="transmembrane region" description="Helical" evidence="3">
    <location>
        <begin position="20"/>
        <end position="44"/>
    </location>
</feature>
<evidence type="ECO:0000256" key="1">
    <source>
        <dbReference type="SAM" id="Coils"/>
    </source>
</evidence>
<proteinExistence type="predicted"/>
<evidence type="ECO:0000256" key="2">
    <source>
        <dbReference type="SAM" id="MobiDB-lite"/>
    </source>
</evidence>
<feature type="region of interest" description="Disordered" evidence="2">
    <location>
        <begin position="354"/>
        <end position="459"/>
    </location>
</feature>